<organism evidence="11 12">
    <name type="scientific">Rhodanobacter hydrolyticus</name>
    <dbReference type="NCBI Taxonomy" id="2250595"/>
    <lineage>
        <taxon>Bacteria</taxon>
        <taxon>Pseudomonadati</taxon>
        <taxon>Pseudomonadota</taxon>
        <taxon>Gammaproteobacteria</taxon>
        <taxon>Lysobacterales</taxon>
        <taxon>Rhodanobacteraceae</taxon>
        <taxon>Rhodanobacter</taxon>
    </lineage>
</organism>
<dbReference type="InterPro" id="IPR020568">
    <property type="entry name" value="Ribosomal_Su5_D2-typ_SF"/>
</dbReference>
<feature type="domain" description="GHMP kinase N-terminal" evidence="9">
    <location>
        <begin position="83"/>
        <end position="170"/>
    </location>
</feature>
<comment type="caution">
    <text evidence="11">The sequence shown here is derived from an EMBL/GenBank/DDBJ whole genome shotgun (WGS) entry which is preliminary data.</text>
</comment>
<dbReference type="Pfam" id="PF08544">
    <property type="entry name" value="GHMP_kinases_C"/>
    <property type="match status" value="1"/>
</dbReference>
<accession>A0ABW8J9U3</accession>
<evidence type="ECO:0000313" key="12">
    <source>
        <dbReference type="Proteomes" id="UP001620339"/>
    </source>
</evidence>
<dbReference type="Gene3D" id="3.30.70.890">
    <property type="entry name" value="GHMP kinase, C-terminal domain"/>
    <property type="match status" value="1"/>
</dbReference>
<keyword evidence="6 7" id="KW-0067">ATP-binding</keyword>
<comment type="pathway">
    <text evidence="7">Amino-acid biosynthesis; L-threonine biosynthesis; L-threonine from L-aspartate: step 4/5.</text>
</comment>
<evidence type="ECO:0000256" key="5">
    <source>
        <dbReference type="ARBA" id="ARBA00022777"/>
    </source>
</evidence>
<keyword evidence="2 7" id="KW-0808">Transferase</keyword>
<dbReference type="PANTHER" id="PTHR20861:SF1">
    <property type="entry name" value="HOMOSERINE KINASE"/>
    <property type="match status" value="1"/>
</dbReference>
<comment type="function">
    <text evidence="7">Catalyzes the ATP-dependent phosphorylation of L-homoserine to L-homoserine phosphate.</text>
</comment>
<comment type="similarity">
    <text evidence="7">Belongs to the GHMP kinase family. Homoserine kinase subfamily.</text>
</comment>
<keyword evidence="12" id="KW-1185">Reference proteome</keyword>
<keyword evidence="5 7" id="KW-0418">Kinase</keyword>
<dbReference type="EMBL" id="JADIKK010000008">
    <property type="protein sequence ID" value="MFK2878300.1"/>
    <property type="molecule type" value="Genomic_DNA"/>
</dbReference>
<keyword evidence="3 7" id="KW-0791">Threonine biosynthesis</keyword>
<proteinExistence type="inferred from homology"/>
<dbReference type="Proteomes" id="UP001620339">
    <property type="component" value="Unassembled WGS sequence"/>
</dbReference>
<reference evidence="11 12" key="1">
    <citation type="submission" date="2020-10" db="EMBL/GenBank/DDBJ databases">
        <title>Phylogeny of dyella-like bacteria.</title>
        <authorList>
            <person name="Fu J."/>
        </authorList>
    </citation>
    <scope>NUCLEOTIDE SEQUENCE [LARGE SCALE GENOMIC DNA]</scope>
    <source>
        <strain evidence="11 12">KACC 19113</strain>
    </source>
</reference>
<evidence type="ECO:0000259" key="9">
    <source>
        <dbReference type="Pfam" id="PF00288"/>
    </source>
</evidence>
<dbReference type="PANTHER" id="PTHR20861">
    <property type="entry name" value="HOMOSERINE/4-DIPHOSPHOCYTIDYL-2-C-METHYL-D-ERYTHRITOL KINASE"/>
    <property type="match status" value="1"/>
</dbReference>
<gene>
    <name evidence="7" type="primary">thrB</name>
    <name evidence="11" type="ORF">ISP25_14580</name>
</gene>
<dbReference type="PRINTS" id="PR00958">
    <property type="entry name" value="HOMSERKINASE"/>
</dbReference>
<dbReference type="SUPFAM" id="SSF54211">
    <property type="entry name" value="Ribosomal protein S5 domain 2-like"/>
    <property type="match status" value="1"/>
</dbReference>
<evidence type="ECO:0000256" key="1">
    <source>
        <dbReference type="ARBA" id="ARBA00022605"/>
    </source>
</evidence>
<protein>
    <recommendedName>
        <fullName evidence="7">Homoserine kinase</fullName>
        <shortName evidence="7">HK</shortName>
        <shortName evidence="7">HSK</shortName>
        <ecNumber evidence="7">2.7.1.39</ecNumber>
    </recommendedName>
</protein>
<dbReference type="InterPro" id="IPR014721">
    <property type="entry name" value="Ribsml_uS5_D2-typ_fold_subgr"/>
</dbReference>
<dbReference type="GO" id="GO:0004413">
    <property type="term" value="F:homoserine kinase activity"/>
    <property type="evidence" value="ECO:0007669"/>
    <property type="project" value="UniProtKB-EC"/>
</dbReference>
<evidence type="ECO:0000256" key="3">
    <source>
        <dbReference type="ARBA" id="ARBA00022697"/>
    </source>
</evidence>
<dbReference type="SUPFAM" id="SSF55060">
    <property type="entry name" value="GHMP Kinase, C-terminal domain"/>
    <property type="match status" value="1"/>
</dbReference>
<dbReference type="InterPro" id="IPR000870">
    <property type="entry name" value="Homoserine_kinase"/>
</dbReference>
<dbReference type="PIRSF" id="PIRSF000676">
    <property type="entry name" value="Homoser_kin"/>
    <property type="match status" value="1"/>
</dbReference>
<dbReference type="EC" id="2.7.1.39" evidence="7"/>
<dbReference type="InterPro" id="IPR036554">
    <property type="entry name" value="GHMP_kinase_C_sf"/>
</dbReference>
<dbReference type="Pfam" id="PF00288">
    <property type="entry name" value="GHMP_kinases_N"/>
    <property type="match status" value="1"/>
</dbReference>
<evidence type="ECO:0000256" key="8">
    <source>
        <dbReference type="SAM" id="MobiDB-lite"/>
    </source>
</evidence>
<dbReference type="HAMAP" id="MF_00384">
    <property type="entry name" value="Homoser_kinase"/>
    <property type="match status" value="1"/>
</dbReference>
<dbReference type="InterPro" id="IPR006204">
    <property type="entry name" value="GHMP_kinase_N_dom"/>
</dbReference>
<feature type="region of interest" description="Disordered" evidence="8">
    <location>
        <begin position="1"/>
        <end position="22"/>
    </location>
</feature>
<evidence type="ECO:0000313" key="11">
    <source>
        <dbReference type="EMBL" id="MFK2878300.1"/>
    </source>
</evidence>
<dbReference type="NCBIfam" id="NF002288">
    <property type="entry name" value="PRK01212.1-4"/>
    <property type="match status" value="1"/>
</dbReference>
<dbReference type="Gene3D" id="3.30.230.10">
    <property type="match status" value="1"/>
</dbReference>
<evidence type="ECO:0000256" key="4">
    <source>
        <dbReference type="ARBA" id="ARBA00022741"/>
    </source>
</evidence>
<keyword evidence="1 7" id="KW-0028">Amino-acid biosynthesis</keyword>
<feature type="domain" description="GHMP kinase C-terminal" evidence="10">
    <location>
        <begin position="228"/>
        <end position="305"/>
    </location>
</feature>
<keyword evidence="4 7" id="KW-0547">Nucleotide-binding</keyword>
<evidence type="ECO:0000259" key="10">
    <source>
        <dbReference type="Pfam" id="PF08544"/>
    </source>
</evidence>
<dbReference type="InterPro" id="IPR013750">
    <property type="entry name" value="GHMP_kinase_C_dom"/>
</dbReference>
<evidence type="ECO:0000256" key="7">
    <source>
        <dbReference type="HAMAP-Rule" id="MF_00384"/>
    </source>
</evidence>
<evidence type="ECO:0000256" key="6">
    <source>
        <dbReference type="ARBA" id="ARBA00022840"/>
    </source>
</evidence>
<keyword evidence="7" id="KW-0963">Cytoplasm</keyword>
<comment type="catalytic activity">
    <reaction evidence="7">
        <text>L-homoserine + ATP = O-phospho-L-homoserine + ADP + H(+)</text>
        <dbReference type="Rhea" id="RHEA:13985"/>
        <dbReference type="ChEBI" id="CHEBI:15378"/>
        <dbReference type="ChEBI" id="CHEBI:30616"/>
        <dbReference type="ChEBI" id="CHEBI:57476"/>
        <dbReference type="ChEBI" id="CHEBI:57590"/>
        <dbReference type="ChEBI" id="CHEBI:456216"/>
        <dbReference type="EC" id="2.7.1.39"/>
    </reaction>
</comment>
<name>A0ABW8J9U3_9GAMM</name>
<comment type="caution">
    <text evidence="7">Lacks conserved residue(s) required for the propagation of feature annotation.</text>
</comment>
<comment type="subcellular location">
    <subcellularLocation>
        <location evidence="7">Cytoplasm</location>
    </subcellularLocation>
</comment>
<sequence length="332" mass="34336">MNAPTLLQEAMKPSTSRPAHRRTRAAAFAPACVGNVGVGFDILGHSMAGAGDRAEVRRIDEPVVRIGAIHGTEHELPLDAQHNTAGAALLALRKALGLHHGFEIVLHKGIALGSGMAGSAASCVAALVAANALLDTPLPRESLYGFAMDGEAVASGGRHGDNVGPQLLGGLVLATHDRVLRVPVPSDWHCALVHPHFVLETRKARAALAGHYVLGEFVAQSANLSLLLAGCYQGDATLVRDGLKDVLVEPRRAPLVPNFGRVKQAALDHRALGASISGGGPSVFGWFEHRAEAEAAAVAMRAAFAEVGLESDVFVAPIDGPAATLVDDGVAA</sequence>
<evidence type="ECO:0000256" key="2">
    <source>
        <dbReference type="ARBA" id="ARBA00022679"/>
    </source>
</evidence>